<dbReference type="GO" id="GO:0043047">
    <property type="term" value="F:single-stranded telomeric DNA binding"/>
    <property type="evidence" value="ECO:0007669"/>
    <property type="project" value="TreeGrafter"/>
</dbReference>
<comment type="catalytic activity">
    <reaction evidence="18">
        <text>ATP + H2O = ADP + phosphate + H(+)</text>
        <dbReference type="Rhea" id="RHEA:13065"/>
        <dbReference type="ChEBI" id="CHEBI:15377"/>
        <dbReference type="ChEBI" id="CHEBI:15378"/>
        <dbReference type="ChEBI" id="CHEBI:30616"/>
        <dbReference type="ChEBI" id="CHEBI:43474"/>
        <dbReference type="ChEBI" id="CHEBI:456216"/>
    </reaction>
</comment>
<evidence type="ECO:0000256" key="7">
    <source>
        <dbReference type="ARBA" id="ARBA00022723"/>
    </source>
</evidence>
<evidence type="ECO:0000259" key="21">
    <source>
        <dbReference type="Pfam" id="PF13476"/>
    </source>
</evidence>
<evidence type="ECO:0000256" key="14">
    <source>
        <dbReference type="ARBA" id="ARBA00023054"/>
    </source>
</evidence>
<name>A0A1M8A4Y5_MALS4</name>
<evidence type="ECO:0000256" key="17">
    <source>
        <dbReference type="ARBA" id="ARBA00023254"/>
    </source>
</evidence>
<evidence type="ECO:0000256" key="10">
    <source>
        <dbReference type="ARBA" id="ARBA00022801"/>
    </source>
</evidence>
<keyword evidence="23" id="KW-1185">Reference proteome</keyword>
<comment type="subcellular location">
    <subcellularLocation>
        <location evidence="3">Chromosome</location>
    </subcellularLocation>
    <subcellularLocation>
        <location evidence="2">Nucleus</location>
    </subcellularLocation>
</comment>
<dbReference type="Pfam" id="PF13476">
    <property type="entry name" value="AAA_23"/>
    <property type="match status" value="1"/>
</dbReference>
<feature type="coiled-coil region" evidence="19">
    <location>
        <begin position="318"/>
        <end position="359"/>
    </location>
</feature>
<evidence type="ECO:0000256" key="5">
    <source>
        <dbReference type="ARBA" id="ARBA00017893"/>
    </source>
</evidence>
<keyword evidence="15" id="KW-0234">DNA repair</keyword>
<keyword evidence="16" id="KW-0539">Nucleus</keyword>
<dbReference type="GO" id="GO:0030870">
    <property type="term" value="C:Mre11 complex"/>
    <property type="evidence" value="ECO:0007669"/>
    <property type="project" value="UniProtKB-ARBA"/>
</dbReference>
<organism evidence="22 23">
    <name type="scientific">Malassezia sympodialis (strain ATCC 42132)</name>
    <name type="common">Atopic eczema-associated yeast</name>
    <dbReference type="NCBI Taxonomy" id="1230383"/>
    <lineage>
        <taxon>Eukaryota</taxon>
        <taxon>Fungi</taxon>
        <taxon>Dikarya</taxon>
        <taxon>Basidiomycota</taxon>
        <taxon>Ustilaginomycotina</taxon>
        <taxon>Malasseziomycetes</taxon>
        <taxon>Malasseziales</taxon>
        <taxon>Malasseziaceae</taxon>
        <taxon>Malassezia</taxon>
    </lineage>
</organism>
<proteinExistence type="inferred from homology"/>
<keyword evidence="10" id="KW-0378">Hydrolase</keyword>
<keyword evidence="14 19" id="KW-0175">Coiled coil</keyword>
<dbReference type="Gene3D" id="1.10.287.1490">
    <property type="match status" value="1"/>
</dbReference>
<evidence type="ECO:0000256" key="9">
    <source>
        <dbReference type="ARBA" id="ARBA00022763"/>
    </source>
</evidence>
<comment type="cofactor">
    <cofactor evidence="1">
        <name>Zn(2+)</name>
        <dbReference type="ChEBI" id="CHEBI:29105"/>
    </cofactor>
</comment>
<dbReference type="VEuPathDB" id="FungiDB:MSYG_1818"/>
<evidence type="ECO:0000313" key="22">
    <source>
        <dbReference type="EMBL" id="SHO77478.1"/>
    </source>
</evidence>
<evidence type="ECO:0000256" key="1">
    <source>
        <dbReference type="ARBA" id="ARBA00001947"/>
    </source>
</evidence>
<dbReference type="GO" id="GO:0006303">
    <property type="term" value="P:double-strand break repair via nonhomologous end joining"/>
    <property type="evidence" value="ECO:0007669"/>
    <property type="project" value="UniProtKB-ARBA"/>
</dbReference>
<evidence type="ECO:0000256" key="18">
    <source>
        <dbReference type="ARBA" id="ARBA00049360"/>
    </source>
</evidence>
<dbReference type="GO" id="GO:0000722">
    <property type="term" value="P:telomere maintenance via recombination"/>
    <property type="evidence" value="ECO:0007669"/>
    <property type="project" value="TreeGrafter"/>
</dbReference>
<gene>
    <name evidence="22" type="ORF">MSYG_1818</name>
</gene>
<evidence type="ECO:0000256" key="8">
    <source>
        <dbReference type="ARBA" id="ARBA00022741"/>
    </source>
</evidence>
<feature type="coiled-coil region" evidence="19">
    <location>
        <begin position="207"/>
        <end position="251"/>
    </location>
</feature>
<evidence type="ECO:0000256" key="19">
    <source>
        <dbReference type="SAM" id="Coils"/>
    </source>
</evidence>
<dbReference type="OMA" id="FSDYYYR"/>
<dbReference type="STRING" id="1230383.A0A1M8A4Y5"/>
<evidence type="ECO:0000256" key="2">
    <source>
        <dbReference type="ARBA" id="ARBA00004123"/>
    </source>
</evidence>
<dbReference type="OrthoDB" id="18797at2759"/>
<dbReference type="EMBL" id="LT671823">
    <property type="protein sequence ID" value="SHO77478.1"/>
    <property type="molecule type" value="Genomic_DNA"/>
</dbReference>
<dbReference type="GO" id="GO:0046872">
    <property type="term" value="F:metal ion binding"/>
    <property type="evidence" value="ECO:0007669"/>
    <property type="project" value="UniProtKB-KW"/>
</dbReference>
<feature type="domain" description="Rad50/SbcC-type AAA" evidence="21">
    <location>
        <begin position="6"/>
        <end position="232"/>
    </location>
</feature>
<protein>
    <recommendedName>
        <fullName evidence="5">DNA repair protein RAD50</fullName>
    </recommendedName>
</protein>
<keyword evidence="6" id="KW-0158">Chromosome</keyword>
<dbReference type="PANTHER" id="PTHR18867:SF12">
    <property type="entry name" value="DNA REPAIR PROTEIN RAD50"/>
    <property type="match status" value="1"/>
</dbReference>
<comment type="similarity">
    <text evidence="4">Belongs to the SMC family. RAD50 subfamily.</text>
</comment>
<dbReference type="GO" id="GO:0007004">
    <property type="term" value="P:telomere maintenance via telomerase"/>
    <property type="evidence" value="ECO:0007669"/>
    <property type="project" value="TreeGrafter"/>
</dbReference>
<evidence type="ECO:0000256" key="3">
    <source>
        <dbReference type="ARBA" id="ARBA00004286"/>
    </source>
</evidence>
<dbReference type="GO" id="GO:0016887">
    <property type="term" value="F:ATP hydrolysis activity"/>
    <property type="evidence" value="ECO:0007669"/>
    <property type="project" value="InterPro"/>
</dbReference>
<evidence type="ECO:0000256" key="15">
    <source>
        <dbReference type="ARBA" id="ARBA00023204"/>
    </source>
</evidence>
<dbReference type="GO" id="GO:0005524">
    <property type="term" value="F:ATP binding"/>
    <property type="evidence" value="ECO:0007669"/>
    <property type="project" value="UniProtKB-KW"/>
</dbReference>
<keyword evidence="7" id="KW-0479">Metal-binding</keyword>
<accession>A0A1M8A4Y5</accession>
<evidence type="ECO:0000256" key="12">
    <source>
        <dbReference type="ARBA" id="ARBA00022840"/>
    </source>
</evidence>
<dbReference type="InterPro" id="IPR027417">
    <property type="entry name" value="P-loop_NTPase"/>
</dbReference>
<sequence>MAELDKLAIRGVRSFDPREIHIIQFFKPLTVIVGHNGSGKTTIVECLKYAATGDLPPNTKGGSFVHDPTLAGVDTVKAQVRLRFRNTSGLRMSCVRNLQVSKKKGGGGITMKTLEGVLGVDDEAADPQARAAISTRCAELDAEMASLLGVSRAIIESVLFCHQEESSWPLAEPAVLKKRFDDIFEVTRYTKALESIRALRKQRAQDARVDEADLRALQQEKERAESVQDKIRVLERALAQKGQDRDELDEALRLKTRANEALYADAMRFREVLGHAESLEERHALYKEHRDTLLARTKVIDASDAELQRLIEEVPALLASQRERLAHVQSRREQATAERDSCTEQHEALLREHARLEAAAQAFQHMLNDGAATLREASADVPTHPSATQLETAAHSLDADLRTQLREHDARRERDVQQARLEEGERERTLASLSKKHNDLQARHDQMRATKDRLSMRIAGCEADLAQEPPVTEAGALEAAQQRRNALSQQVPDLSELSAVAARLTSLQAERDTLTQALAAASEAAEQRAQRAQLTQSRDEKQRLHTKKVAQWRTECSEMLGTVPADMAAAKAEAEAAHAAAQAQLTSAEEASQRAAAVYEAQVQRVQEKEAALARLDASIPPLLGEFTSSDEGLRTADEETQVLRESLGLLEHAAALFGRIREHGHTRHVCLACNRALPPDAMPAFDAHVAASLQRSQPERIAALQRDLDAWTRQQADLRSAQALEKQRIDMQADYQDAQARVHELEHDHMHAQRARDEAQVAAADAERRLEAARALQDAAQRIAELALEVASIDQRLHALPAAESTDLSPARLETLVQDIQSCQARHSELLVAQEAHRDACVAAEREVHALEMRVAAQRQHAASRESAQQRLIEYKADMTDVAAQQAALAAELAELAGPLREAEDALQAFRDERRAADARDGETRHTLSQRLAMASGVLGRVRSAAREHDEKALERCAARLGAASEALRHARACAEQADKDVYLLESDMRDTQARSASLADNRRYREVVRDLEAVERELATLDLDAAHARHKQAAAAYESARRAEQELSGSAAHVRGEIQGIEAELARRRAELRDEFKDVSERYVAQLVHIKVATMANHDLDTYCGALQQAILQYHSIKMEEVNQTLDYLWKKTYQGTDIDTILVRSDTEGRVSSNGLRSYQYRVCMVKDGVELDMRGRCSAGQKVLACILIRLALADSFGAQCGFLALDEPTTNLDRENVEALAASLVDLIAERQHQHNFQLIVITHDEDFLSRLAQSDALGQYWRVSRDEQLHSTIERETVRRA</sequence>
<dbReference type="FunFam" id="3.40.50.300:FF:001195">
    <property type="entry name" value="DNA repair protein rad50"/>
    <property type="match status" value="1"/>
</dbReference>
<dbReference type="Proteomes" id="UP000186303">
    <property type="component" value="Chromosome 3"/>
</dbReference>
<feature type="coiled-coil region" evidence="19">
    <location>
        <begin position="702"/>
        <end position="797"/>
    </location>
</feature>
<keyword evidence="11" id="KW-0862">Zinc</keyword>
<dbReference type="InterPro" id="IPR038729">
    <property type="entry name" value="Rad50/SbcC_AAA"/>
</dbReference>
<dbReference type="GO" id="GO:0000794">
    <property type="term" value="C:condensed nuclear chromosome"/>
    <property type="evidence" value="ECO:0007669"/>
    <property type="project" value="TreeGrafter"/>
</dbReference>
<evidence type="ECO:0000256" key="13">
    <source>
        <dbReference type="ARBA" id="ARBA00022842"/>
    </source>
</evidence>
<dbReference type="PANTHER" id="PTHR18867">
    <property type="entry name" value="RAD50"/>
    <property type="match status" value="1"/>
</dbReference>
<dbReference type="Gene3D" id="3.40.50.300">
    <property type="entry name" value="P-loop containing nucleotide triphosphate hydrolases"/>
    <property type="match status" value="2"/>
</dbReference>
<keyword evidence="13" id="KW-0460">Magnesium</keyword>
<dbReference type="FunFam" id="3.40.50.300:FF:000593">
    <property type="entry name" value="DNA repair protein RAD50"/>
    <property type="match status" value="1"/>
</dbReference>
<feature type="region of interest" description="Disordered" evidence="20">
    <location>
        <begin position="408"/>
        <end position="429"/>
    </location>
</feature>
<feature type="coiled-coil region" evidence="19">
    <location>
        <begin position="1006"/>
        <end position="1033"/>
    </location>
</feature>
<dbReference type="GO" id="GO:0003691">
    <property type="term" value="F:double-stranded telomeric DNA binding"/>
    <property type="evidence" value="ECO:0007669"/>
    <property type="project" value="TreeGrafter"/>
</dbReference>
<reference evidence="23" key="1">
    <citation type="journal article" date="2017" name="Nucleic Acids Res.">
        <title>Proteogenomics produces comprehensive and highly accurate protein-coding gene annotation in a complete genome assembly of Malassezia sympodialis.</title>
        <authorList>
            <person name="Zhu Y."/>
            <person name="Engstroem P.G."/>
            <person name="Tellgren-Roth C."/>
            <person name="Baudo C.D."/>
            <person name="Kennell J.C."/>
            <person name="Sun S."/>
            <person name="Billmyre R.B."/>
            <person name="Schroeder M.S."/>
            <person name="Andersson A."/>
            <person name="Holm T."/>
            <person name="Sigurgeirsson B."/>
            <person name="Wu G."/>
            <person name="Sankaranarayanan S.R."/>
            <person name="Siddharthan R."/>
            <person name="Sanyal K."/>
            <person name="Lundeberg J."/>
            <person name="Nystedt B."/>
            <person name="Boekhout T."/>
            <person name="Dawson T.L. Jr."/>
            <person name="Heitman J."/>
            <person name="Scheynius A."/>
            <person name="Lehtioe J."/>
        </authorList>
    </citation>
    <scope>NUCLEOTIDE SEQUENCE [LARGE SCALE GENOMIC DNA]</scope>
    <source>
        <strain evidence="23">ATCC 42132</strain>
    </source>
</reference>
<dbReference type="GO" id="GO:0007127">
    <property type="term" value="P:meiosis I"/>
    <property type="evidence" value="ECO:0007669"/>
    <property type="project" value="UniProtKB-ARBA"/>
</dbReference>
<dbReference type="GO" id="GO:0051880">
    <property type="term" value="F:G-quadruplex DNA binding"/>
    <property type="evidence" value="ECO:0007669"/>
    <property type="project" value="TreeGrafter"/>
</dbReference>
<dbReference type="SUPFAM" id="SSF52540">
    <property type="entry name" value="P-loop containing nucleoside triphosphate hydrolases"/>
    <property type="match status" value="1"/>
</dbReference>
<keyword evidence="17" id="KW-0469">Meiosis</keyword>
<keyword evidence="8" id="KW-0547">Nucleotide-binding</keyword>
<evidence type="ECO:0000256" key="11">
    <source>
        <dbReference type="ARBA" id="ARBA00022833"/>
    </source>
</evidence>
<dbReference type="GO" id="GO:0070192">
    <property type="term" value="P:chromosome organization involved in meiotic cell cycle"/>
    <property type="evidence" value="ECO:0007669"/>
    <property type="project" value="TreeGrafter"/>
</dbReference>
<evidence type="ECO:0000256" key="20">
    <source>
        <dbReference type="SAM" id="MobiDB-lite"/>
    </source>
</evidence>
<evidence type="ECO:0000313" key="23">
    <source>
        <dbReference type="Proteomes" id="UP000186303"/>
    </source>
</evidence>
<evidence type="ECO:0000256" key="6">
    <source>
        <dbReference type="ARBA" id="ARBA00022454"/>
    </source>
</evidence>
<evidence type="ECO:0000256" key="16">
    <source>
        <dbReference type="ARBA" id="ARBA00023242"/>
    </source>
</evidence>
<keyword evidence="12" id="KW-0067">ATP-binding</keyword>
<evidence type="ECO:0000256" key="4">
    <source>
        <dbReference type="ARBA" id="ARBA00009439"/>
    </source>
</evidence>
<keyword evidence="9" id="KW-0227">DNA damage</keyword>